<keyword evidence="4" id="KW-0560">Oxidoreductase</keyword>
<dbReference type="Gene3D" id="3.90.110.10">
    <property type="entry name" value="Lactate dehydrogenase/glycoside hydrolase, family 4, C-terminal"/>
    <property type="match status" value="1"/>
</dbReference>
<dbReference type="InParanoid" id="G3HQD4"/>
<dbReference type="SUPFAM" id="SSF56327">
    <property type="entry name" value="LDH C-terminal domain-like"/>
    <property type="match status" value="1"/>
</dbReference>
<accession>G3HQD4</accession>
<evidence type="ECO:0000313" key="7">
    <source>
        <dbReference type="Proteomes" id="UP000001075"/>
    </source>
</evidence>
<dbReference type="PANTHER" id="PTHR43128">
    <property type="entry name" value="L-2-HYDROXYCARBOXYLATE DEHYDROGENASE (NAD(P)(+))"/>
    <property type="match status" value="1"/>
</dbReference>
<comment type="similarity">
    <text evidence="2">Belongs to the LDH/MDH superfamily. LDH family.</text>
</comment>
<organism evidence="6 7">
    <name type="scientific">Cricetulus griseus</name>
    <name type="common">Chinese hamster</name>
    <name type="synonym">Cricetulus barabensis griseus</name>
    <dbReference type="NCBI Taxonomy" id="10029"/>
    <lineage>
        <taxon>Eukaryota</taxon>
        <taxon>Metazoa</taxon>
        <taxon>Chordata</taxon>
        <taxon>Craniata</taxon>
        <taxon>Vertebrata</taxon>
        <taxon>Euteleostomi</taxon>
        <taxon>Mammalia</taxon>
        <taxon>Eutheria</taxon>
        <taxon>Euarchontoglires</taxon>
        <taxon>Glires</taxon>
        <taxon>Rodentia</taxon>
        <taxon>Myomorpha</taxon>
        <taxon>Muroidea</taxon>
        <taxon>Cricetidae</taxon>
        <taxon>Cricetinae</taxon>
        <taxon>Cricetulus</taxon>
    </lineage>
</organism>
<evidence type="ECO:0000256" key="1">
    <source>
        <dbReference type="ARBA" id="ARBA00004843"/>
    </source>
</evidence>
<evidence type="ECO:0000256" key="4">
    <source>
        <dbReference type="ARBA" id="ARBA00023002"/>
    </source>
</evidence>
<evidence type="ECO:0000256" key="5">
    <source>
        <dbReference type="ARBA" id="ARBA00023027"/>
    </source>
</evidence>
<protein>
    <recommendedName>
        <fullName evidence="3">L-lactate dehydrogenase</fullName>
        <ecNumber evidence="3">1.1.1.27</ecNumber>
    </recommendedName>
</protein>
<evidence type="ECO:0000256" key="3">
    <source>
        <dbReference type="ARBA" id="ARBA00012967"/>
    </source>
</evidence>
<dbReference type="PANTHER" id="PTHR43128:SF10">
    <property type="entry name" value="L-LACTATE DEHYDROGENASE A CHAIN"/>
    <property type="match status" value="1"/>
</dbReference>
<proteinExistence type="inferred from homology"/>
<dbReference type="EC" id="1.1.1.27" evidence="3"/>
<dbReference type="AlphaFoldDB" id="G3HQD4"/>
<dbReference type="UniPathway" id="UPA00554">
    <property type="reaction ID" value="UER00611"/>
</dbReference>
<dbReference type="Proteomes" id="UP000001075">
    <property type="component" value="Unassembled WGS sequence"/>
</dbReference>
<keyword evidence="5" id="KW-0520">NAD</keyword>
<dbReference type="InterPro" id="IPR015955">
    <property type="entry name" value="Lactate_DH/Glyco_Ohase_4_C"/>
</dbReference>
<sequence>MGERLGLHLLSCHGWDLGEHGDSSVRYEWCHCCWHLPGESRTLELDPYTDKEQGQEVQKQVGGGTYDMITLKGYTALAFDLSESYEGASHFHYE</sequence>
<dbReference type="EMBL" id="JH000607">
    <property type="protein sequence ID" value="EGW02944.1"/>
    <property type="molecule type" value="Genomic_DNA"/>
</dbReference>
<evidence type="ECO:0000313" key="6">
    <source>
        <dbReference type="EMBL" id="EGW02944.1"/>
    </source>
</evidence>
<dbReference type="PROSITE" id="PS00064">
    <property type="entry name" value="L_LDH"/>
    <property type="match status" value="1"/>
</dbReference>
<name>G3HQD4_CRIGR</name>
<dbReference type="GO" id="GO:0006089">
    <property type="term" value="P:lactate metabolic process"/>
    <property type="evidence" value="ECO:0007669"/>
    <property type="project" value="TreeGrafter"/>
</dbReference>
<gene>
    <name evidence="6" type="ORF">I79_013031</name>
</gene>
<comment type="pathway">
    <text evidence="1">Fermentation; pyruvate fermentation to lactate; (S)-lactate from pyruvate: step 1/1.</text>
</comment>
<reference evidence="7" key="1">
    <citation type="journal article" date="2011" name="Nat. Biotechnol.">
        <title>The genomic sequence of the Chinese hamster ovary (CHO)-K1 cell line.</title>
        <authorList>
            <person name="Xu X."/>
            <person name="Nagarajan H."/>
            <person name="Lewis N.E."/>
            <person name="Pan S."/>
            <person name="Cai Z."/>
            <person name="Liu X."/>
            <person name="Chen W."/>
            <person name="Xie M."/>
            <person name="Wang W."/>
            <person name="Hammond S."/>
            <person name="Andersen M.R."/>
            <person name="Neff N."/>
            <person name="Passarelli B."/>
            <person name="Koh W."/>
            <person name="Fan H.C."/>
            <person name="Wang J."/>
            <person name="Gui Y."/>
            <person name="Lee K.H."/>
            <person name="Betenbaugh M.J."/>
            <person name="Quake S.R."/>
            <person name="Famili I."/>
            <person name="Palsson B.O."/>
            <person name="Wang J."/>
        </authorList>
    </citation>
    <scope>NUCLEOTIDE SEQUENCE [LARGE SCALE GENOMIC DNA]</scope>
    <source>
        <strain evidence="7">CHO K1 cell line</strain>
    </source>
</reference>
<dbReference type="InterPro" id="IPR018177">
    <property type="entry name" value="L-lactate_DH_AS"/>
</dbReference>
<evidence type="ECO:0000256" key="2">
    <source>
        <dbReference type="ARBA" id="ARBA00006054"/>
    </source>
</evidence>
<dbReference type="GO" id="GO:0004459">
    <property type="term" value="F:L-lactate dehydrogenase (NAD+) activity"/>
    <property type="evidence" value="ECO:0007669"/>
    <property type="project" value="UniProtKB-EC"/>
</dbReference>
<dbReference type="STRING" id="10029.G3HQD4"/>